<dbReference type="AlphaFoldDB" id="A0AAE1AAR1"/>
<evidence type="ECO:0000259" key="2">
    <source>
        <dbReference type="PROSITE" id="PS50181"/>
    </source>
</evidence>
<evidence type="ECO:0000313" key="3">
    <source>
        <dbReference type="EMBL" id="KAK3783566.1"/>
    </source>
</evidence>
<evidence type="ECO:0000256" key="1">
    <source>
        <dbReference type="SAM" id="MobiDB-lite"/>
    </source>
</evidence>
<reference evidence="3" key="1">
    <citation type="journal article" date="2023" name="G3 (Bethesda)">
        <title>A reference genome for the long-term kleptoplast-retaining sea slug Elysia crispata morphotype clarki.</title>
        <authorList>
            <person name="Eastman K.E."/>
            <person name="Pendleton A.L."/>
            <person name="Shaikh M.A."/>
            <person name="Suttiyut T."/>
            <person name="Ogas R."/>
            <person name="Tomko P."/>
            <person name="Gavelis G."/>
            <person name="Widhalm J.R."/>
            <person name="Wisecaver J.H."/>
        </authorList>
    </citation>
    <scope>NUCLEOTIDE SEQUENCE</scope>
    <source>
        <strain evidence="3">ECLA1</strain>
    </source>
</reference>
<dbReference type="Gene3D" id="3.80.10.10">
    <property type="entry name" value="Ribonuclease Inhibitor"/>
    <property type="match status" value="1"/>
</dbReference>
<dbReference type="GO" id="GO:0031398">
    <property type="term" value="P:positive regulation of protein ubiquitination"/>
    <property type="evidence" value="ECO:0007669"/>
    <property type="project" value="TreeGrafter"/>
</dbReference>
<comment type="caution">
    <text evidence="3">The sequence shown here is derived from an EMBL/GenBank/DDBJ whole genome shotgun (WGS) entry which is preliminary data.</text>
</comment>
<dbReference type="InterPro" id="IPR036047">
    <property type="entry name" value="F-box-like_dom_sf"/>
</dbReference>
<feature type="compositionally biased region" description="Polar residues" evidence="1">
    <location>
        <begin position="568"/>
        <end position="600"/>
    </location>
</feature>
<dbReference type="InterPro" id="IPR001810">
    <property type="entry name" value="F-box_dom"/>
</dbReference>
<dbReference type="SMART" id="SM00256">
    <property type="entry name" value="FBOX"/>
    <property type="match status" value="1"/>
</dbReference>
<accession>A0AAE1AAR1</accession>
<dbReference type="PROSITE" id="PS50181">
    <property type="entry name" value="FBOX"/>
    <property type="match status" value="1"/>
</dbReference>
<dbReference type="PANTHER" id="PTHR20933:SF3">
    <property type="entry name" value="F-BOX ONLY PROTEIN 33"/>
    <property type="match status" value="1"/>
</dbReference>
<feature type="compositionally biased region" description="Low complexity" evidence="1">
    <location>
        <begin position="502"/>
        <end position="512"/>
    </location>
</feature>
<evidence type="ECO:0000313" key="4">
    <source>
        <dbReference type="Proteomes" id="UP001283361"/>
    </source>
</evidence>
<feature type="domain" description="F-box" evidence="2">
    <location>
        <begin position="87"/>
        <end position="134"/>
    </location>
</feature>
<dbReference type="Proteomes" id="UP001283361">
    <property type="component" value="Unassembled WGS sequence"/>
</dbReference>
<sequence>MDNLSEVGISTPQHLRCTRSGLLTTNSQDLIDNTSPGRCGENTNDADIQTTELQEDLNGENMSCASSEVSQNLVNTVRTNTRQGGEVFPLSDLPPDMLLRVFSFLEKNEQLHMSAVCKPWRQLIFSSACLWRKRQLTLRCSRHSRHSRHAFFYARRLGRYLHKLSVACEHPSNHACRSIAVCFRKLMTGLKAPSSLRSFKVTDLKLRHTRASVLLDIATSLERFIYSLHHLRCFQMSNSHWPAQEGLKVISSVLTSCQDSLHTLRIDGFFVPRFVPTRATDVLTSGLGHLTRLSKLSIDYFYLNDQSVLALASTRRGQLRSLKLVACDVSPHSWFVSKLAWLALTRSCPSMRVEVVVQGFTVSPAHSLPLLLCPALRVHRLCLVIGNQYTFLDMSRLNMAAVLSHVTRHFRRRLTRFEMDIDNHSDPLDAALIRLVRKCRNLVSVKVQAYFSSAETDVTLRELLRVRRNKQLPPDAGRGEAGSDVTRAEAATQEGGATFGGSSSVRTSSTSRPAERDGGQRSDGGISRGVTRYPDTVGLTGTGERVSGEAGSRDTVNLAVTDDRLAASSRSGDSGMTASQDTLPRNSFQEESMSRPSTSAAAKAHDL</sequence>
<gene>
    <name evidence="3" type="ORF">RRG08_055444</name>
</gene>
<protein>
    <recommendedName>
        <fullName evidence="2">F-box domain-containing protein</fullName>
    </recommendedName>
</protein>
<name>A0AAE1AAR1_9GAST</name>
<dbReference type="SUPFAM" id="SSF81383">
    <property type="entry name" value="F-box domain"/>
    <property type="match status" value="1"/>
</dbReference>
<dbReference type="SUPFAM" id="SSF52047">
    <property type="entry name" value="RNI-like"/>
    <property type="match status" value="1"/>
</dbReference>
<dbReference type="Pfam" id="PF12937">
    <property type="entry name" value="F-box-like"/>
    <property type="match status" value="1"/>
</dbReference>
<dbReference type="EMBL" id="JAWDGP010002389">
    <property type="protein sequence ID" value="KAK3783566.1"/>
    <property type="molecule type" value="Genomic_DNA"/>
</dbReference>
<dbReference type="Gene3D" id="1.20.1280.50">
    <property type="match status" value="1"/>
</dbReference>
<dbReference type="InterPro" id="IPR032675">
    <property type="entry name" value="LRR_dom_sf"/>
</dbReference>
<keyword evidence="4" id="KW-1185">Reference proteome</keyword>
<proteinExistence type="predicted"/>
<feature type="region of interest" description="Disordered" evidence="1">
    <location>
        <begin position="471"/>
        <end position="607"/>
    </location>
</feature>
<organism evidence="3 4">
    <name type="scientific">Elysia crispata</name>
    <name type="common">lettuce slug</name>
    <dbReference type="NCBI Taxonomy" id="231223"/>
    <lineage>
        <taxon>Eukaryota</taxon>
        <taxon>Metazoa</taxon>
        <taxon>Spiralia</taxon>
        <taxon>Lophotrochozoa</taxon>
        <taxon>Mollusca</taxon>
        <taxon>Gastropoda</taxon>
        <taxon>Heterobranchia</taxon>
        <taxon>Euthyneura</taxon>
        <taxon>Panpulmonata</taxon>
        <taxon>Sacoglossa</taxon>
        <taxon>Placobranchoidea</taxon>
        <taxon>Plakobranchidae</taxon>
        <taxon>Elysia</taxon>
    </lineage>
</organism>
<dbReference type="PANTHER" id="PTHR20933">
    <property type="entry name" value="F-BOX ONLY PROTEIN 33"/>
    <property type="match status" value="1"/>
</dbReference>